<dbReference type="Proteomes" id="UP000704712">
    <property type="component" value="Unassembled WGS sequence"/>
</dbReference>
<sequence length="90" mass="10307">MEYHAVVILIEESVTTTRDVMTVRGHRVALTIVEDHHVASMVENVPHRWAHTMAMIKVIVEITTDQCRHVTKAMDTSVCHHHERQVAMAQ</sequence>
<evidence type="ECO:0000313" key="2">
    <source>
        <dbReference type="Proteomes" id="UP000704712"/>
    </source>
</evidence>
<dbReference type="AlphaFoldDB" id="A0A8S9UTW1"/>
<reference evidence="1" key="1">
    <citation type="submission" date="2020-03" db="EMBL/GenBank/DDBJ databases">
        <title>Hybrid Assembly of Korean Phytophthora infestans isolates.</title>
        <authorList>
            <person name="Prokchorchik M."/>
            <person name="Lee Y."/>
            <person name="Seo J."/>
            <person name="Cho J.-H."/>
            <person name="Park Y.-E."/>
            <person name="Jang D.-C."/>
            <person name="Im J.-S."/>
            <person name="Choi J.-G."/>
            <person name="Park H.-J."/>
            <person name="Lee G.-B."/>
            <person name="Lee Y.-G."/>
            <person name="Hong S.-Y."/>
            <person name="Cho K."/>
            <person name="Sohn K.H."/>
        </authorList>
    </citation>
    <scope>NUCLEOTIDE SEQUENCE</scope>
    <source>
        <strain evidence="1">KR_2_A2</strain>
    </source>
</reference>
<protein>
    <submittedName>
        <fullName evidence="1">Uncharacterized protein</fullName>
    </submittedName>
</protein>
<gene>
    <name evidence="1" type="ORF">GN958_ATG06652</name>
</gene>
<name>A0A8S9UTW1_PHYIN</name>
<organism evidence="1 2">
    <name type="scientific">Phytophthora infestans</name>
    <name type="common">Potato late blight agent</name>
    <name type="synonym">Botrytis infestans</name>
    <dbReference type="NCBI Taxonomy" id="4787"/>
    <lineage>
        <taxon>Eukaryota</taxon>
        <taxon>Sar</taxon>
        <taxon>Stramenopiles</taxon>
        <taxon>Oomycota</taxon>
        <taxon>Peronosporomycetes</taxon>
        <taxon>Peronosporales</taxon>
        <taxon>Peronosporaceae</taxon>
        <taxon>Phytophthora</taxon>
    </lineage>
</organism>
<evidence type="ECO:0000313" key="1">
    <source>
        <dbReference type="EMBL" id="KAF4144151.1"/>
    </source>
</evidence>
<accession>A0A8S9UTW1</accession>
<proteinExistence type="predicted"/>
<dbReference type="EMBL" id="JAACNO010000889">
    <property type="protein sequence ID" value="KAF4144151.1"/>
    <property type="molecule type" value="Genomic_DNA"/>
</dbReference>
<comment type="caution">
    <text evidence="1">The sequence shown here is derived from an EMBL/GenBank/DDBJ whole genome shotgun (WGS) entry which is preliminary data.</text>
</comment>